<gene>
    <name evidence="1" type="ORF">LP422_21360</name>
</gene>
<dbReference type="EMBL" id="CP087977">
    <property type="protein sequence ID" value="UUZ44794.1"/>
    <property type="molecule type" value="Genomic_DNA"/>
</dbReference>
<sequence length="49" mass="5653">MTSNIDELEAARLPDVAPVHVRTDLPTIWLSPGLLGLIGLYPLLWWWRR</sequence>
<name>A0AC61U481_9MICO</name>
<organism evidence="1 2">
    <name type="scientific">Janibacter limosus</name>
    <dbReference type="NCBI Taxonomy" id="53458"/>
    <lineage>
        <taxon>Bacteria</taxon>
        <taxon>Bacillati</taxon>
        <taxon>Actinomycetota</taxon>
        <taxon>Actinomycetes</taxon>
        <taxon>Micrococcales</taxon>
        <taxon>Intrasporangiaceae</taxon>
        <taxon>Janibacter</taxon>
    </lineage>
</organism>
<proteinExistence type="predicted"/>
<accession>A0AC61U481</accession>
<reference evidence="1" key="1">
    <citation type="submission" date="2021-11" db="EMBL/GenBank/DDBJ databases">
        <title>Study of the species diversity of bacterial strains isolated from a unique natural object - Shulgan-Tash cave (Bashkiria).</title>
        <authorList>
            <person name="Sazanova A.L."/>
            <person name="Chirak E.R."/>
            <person name="Safronova V.I."/>
        </authorList>
    </citation>
    <scope>NUCLEOTIDE SEQUENCE</scope>
    <source>
        <strain evidence="1">P1</strain>
    </source>
</reference>
<protein>
    <submittedName>
        <fullName evidence="1">Uncharacterized protein</fullName>
    </submittedName>
</protein>
<evidence type="ECO:0000313" key="1">
    <source>
        <dbReference type="EMBL" id="UUZ44794.1"/>
    </source>
</evidence>
<evidence type="ECO:0000313" key="2">
    <source>
        <dbReference type="Proteomes" id="UP001059663"/>
    </source>
</evidence>
<dbReference type="Proteomes" id="UP001059663">
    <property type="component" value="Chromosome"/>
</dbReference>